<dbReference type="InterPro" id="IPR002524">
    <property type="entry name" value="Cation_efflux"/>
</dbReference>
<dbReference type="InterPro" id="IPR027470">
    <property type="entry name" value="Cation_efflux_CTD"/>
</dbReference>
<keyword evidence="6 9" id="KW-1133">Transmembrane helix</keyword>
<dbReference type="GO" id="GO:0005385">
    <property type="term" value="F:zinc ion transmembrane transporter activity"/>
    <property type="evidence" value="ECO:0007669"/>
    <property type="project" value="TreeGrafter"/>
</dbReference>
<dbReference type="GO" id="GO:0006882">
    <property type="term" value="P:intracellular zinc ion homeostasis"/>
    <property type="evidence" value="ECO:0007669"/>
    <property type="project" value="TreeGrafter"/>
</dbReference>
<evidence type="ECO:0000256" key="3">
    <source>
        <dbReference type="ARBA" id="ARBA00022448"/>
    </source>
</evidence>
<dbReference type="Pfam" id="PF01545">
    <property type="entry name" value="Cation_efflux"/>
    <property type="match status" value="1"/>
</dbReference>
<evidence type="ECO:0000256" key="2">
    <source>
        <dbReference type="ARBA" id="ARBA00008873"/>
    </source>
</evidence>
<reference evidence="12" key="1">
    <citation type="submission" date="2019-08" db="EMBL/GenBank/DDBJ databases">
        <title>The genome of the North American firefly Photinus pyralis.</title>
        <authorList>
            <consortium name="Photinus pyralis genome working group"/>
            <person name="Fallon T.R."/>
            <person name="Sander Lower S.E."/>
            <person name="Weng J.-K."/>
        </authorList>
    </citation>
    <scope>NUCLEOTIDE SEQUENCE</scope>
    <source>
        <strain evidence="12">TRF0915ILg1</strain>
        <tissue evidence="12">Whole body</tissue>
    </source>
</reference>
<feature type="transmembrane region" description="Helical" evidence="9">
    <location>
        <begin position="256"/>
        <end position="275"/>
    </location>
</feature>
<dbReference type="PANTHER" id="PTHR45820">
    <property type="entry name" value="FI23527P1"/>
    <property type="match status" value="1"/>
</dbReference>
<dbReference type="Proteomes" id="UP000801492">
    <property type="component" value="Unassembled WGS sequence"/>
</dbReference>
<dbReference type="InterPro" id="IPR058533">
    <property type="entry name" value="Cation_efflux_TM"/>
</dbReference>
<dbReference type="InterPro" id="IPR027469">
    <property type="entry name" value="Cation_efflux_TMD_sf"/>
</dbReference>
<dbReference type="OrthoDB" id="29444at2759"/>
<dbReference type="AlphaFoldDB" id="A0A8K0DDV2"/>
<gene>
    <name evidence="12" type="ORF">ILUMI_04455</name>
</gene>
<evidence type="ECO:0000256" key="7">
    <source>
        <dbReference type="ARBA" id="ARBA00023136"/>
    </source>
</evidence>
<comment type="caution">
    <text evidence="12">The sequence shown here is derived from an EMBL/GenBank/DDBJ whole genome shotgun (WGS) entry which is preliminary data.</text>
</comment>
<evidence type="ECO:0000256" key="5">
    <source>
        <dbReference type="ARBA" id="ARBA00022833"/>
    </source>
</evidence>
<feature type="compositionally biased region" description="Polar residues" evidence="8">
    <location>
        <begin position="467"/>
        <end position="480"/>
    </location>
</feature>
<keyword evidence="4 9" id="KW-0812">Transmembrane</keyword>
<evidence type="ECO:0000259" key="11">
    <source>
        <dbReference type="Pfam" id="PF16916"/>
    </source>
</evidence>
<organism evidence="12 13">
    <name type="scientific">Ignelater luminosus</name>
    <name type="common">Cucubano</name>
    <name type="synonym">Pyrophorus luminosus</name>
    <dbReference type="NCBI Taxonomy" id="2038154"/>
    <lineage>
        <taxon>Eukaryota</taxon>
        <taxon>Metazoa</taxon>
        <taxon>Ecdysozoa</taxon>
        <taxon>Arthropoda</taxon>
        <taxon>Hexapoda</taxon>
        <taxon>Insecta</taxon>
        <taxon>Pterygota</taxon>
        <taxon>Neoptera</taxon>
        <taxon>Endopterygota</taxon>
        <taxon>Coleoptera</taxon>
        <taxon>Polyphaga</taxon>
        <taxon>Elateriformia</taxon>
        <taxon>Elateroidea</taxon>
        <taxon>Elateridae</taxon>
        <taxon>Agrypninae</taxon>
        <taxon>Pyrophorini</taxon>
        <taxon>Ignelater</taxon>
    </lineage>
</organism>
<protein>
    <recommendedName>
        <fullName evidence="14">Zinc transporter 1</fullName>
    </recommendedName>
</protein>
<name>A0A8K0DDV2_IGNLU</name>
<sequence length="514" mass="57461">MTIQPCADKACEKMPMKEWFRQLQPVQLYVILALTTAFFLTELIVSHVTHALTLLMDSYHTLCNIFALSACMITVKYGKDTEAATENKNCTSEEGNNPDNVLASIVDPSVCSDKARAIVTCQGKQQENKLKNTFGWARIDVIGMLICCVFLASLCFSILVEALQTLVHIDHHDEMHHPIPVLCIGVVGLILNGICYLLIGGYTFHQGSFLYMTESGCVVLNRIVTSDSVYRGERRLSRTRTVPPPQYRQRQGCREMSRDVVGCVFVVICAILVHFTEQNVAKYIDPILSLVSAGALMILSFPYMKESCLILLQTIPDTINIDSLRSQLVEHFPDIVNVHDLHVWQLTATKVISTAHIIFQNPTVYLKITDKLTEFFLEHGITQVTIQPEFFTKTKSSESIHSTNSLSLCLMQCQSEGCKTSHCCPDNQPKTLTLNSKWKSLSKELVASDTSVDLKFIKINTQELPNLDSTKISSPDSSENTEPHNEVTKNTSSNLENSETLQEVQINSEEKTAS</sequence>
<feature type="compositionally biased region" description="Polar residues" evidence="8">
    <location>
        <begin position="488"/>
        <end position="507"/>
    </location>
</feature>
<feature type="domain" description="Cation efflux protein transmembrane" evidence="10">
    <location>
        <begin position="126"/>
        <end position="312"/>
    </location>
</feature>
<feature type="transmembrane region" description="Helical" evidence="9">
    <location>
        <begin position="26"/>
        <end position="46"/>
    </location>
</feature>
<dbReference type="SUPFAM" id="SSF161111">
    <property type="entry name" value="Cation efflux protein transmembrane domain-like"/>
    <property type="match status" value="1"/>
</dbReference>
<keyword evidence="7 9" id="KW-0472">Membrane</keyword>
<feature type="domain" description="Cation efflux protein cytoplasmic" evidence="11">
    <location>
        <begin position="317"/>
        <end position="388"/>
    </location>
</feature>
<feature type="region of interest" description="Disordered" evidence="8">
    <location>
        <begin position="467"/>
        <end position="514"/>
    </location>
</feature>
<evidence type="ECO:0000256" key="9">
    <source>
        <dbReference type="SAM" id="Phobius"/>
    </source>
</evidence>
<evidence type="ECO:0000313" key="13">
    <source>
        <dbReference type="Proteomes" id="UP000801492"/>
    </source>
</evidence>
<evidence type="ECO:0000256" key="6">
    <source>
        <dbReference type="ARBA" id="ARBA00022989"/>
    </source>
</evidence>
<feature type="transmembrane region" description="Helical" evidence="9">
    <location>
        <begin position="287"/>
        <end position="304"/>
    </location>
</feature>
<evidence type="ECO:0000256" key="1">
    <source>
        <dbReference type="ARBA" id="ARBA00004141"/>
    </source>
</evidence>
<evidence type="ECO:0000256" key="8">
    <source>
        <dbReference type="SAM" id="MobiDB-lite"/>
    </source>
</evidence>
<feature type="transmembrane region" description="Helical" evidence="9">
    <location>
        <begin position="179"/>
        <end position="199"/>
    </location>
</feature>
<dbReference type="NCBIfam" id="TIGR01297">
    <property type="entry name" value="CDF"/>
    <property type="match status" value="1"/>
</dbReference>
<keyword evidence="5" id="KW-0862">Zinc</keyword>
<keyword evidence="13" id="KW-1185">Reference proteome</keyword>
<comment type="similarity">
    <text evidence="2">Belongs to the cation diffusion facilitator (CDF) transporter (TC 2.A.4) family. SLC30A subfamily.</text>
</comment>
<feature type="transmembrane region" description="Helical" evidence="9">
    <location>
        <begin position="139"/>
        <end position="159"/>
    </location>
</feature>
<comment type="subcellular location">
    <subcellularLocation>
        <location evidence="1">Membrane</location>
        <topology evidence="1">Multi-pass membrane protein</topology>
    </subcellularLocation>
</comment>
<dbReference type="Pfam" id="PF16916">
    <property type="entry name" value="ZT_dimer"/>
    <property type="match status" value="1"/>
</dbReference>
<proteinExistence type="inferred from homology"/>
<keyword evidence="3" id="KW-0813">Transport</keyword>
<evidence type="ECO:0008006" key="14">
    <source>
        <dbReference type="Google" id="ProtNLM"/>
    </source>
</evidence>
<dbReference type="PANTHER" id="PTHR45820:SF9">
    <property type="entry name" value="FI23527P1"/>
    <property type="match status" value="1"/>
</dbReference>
<evidence type="ECO:0000259" key="10">
    <source>
        <dbReference type="Pfam" id="PF01545"/>
    </source>
</evidence>
<dbReference type="GO" id="GO:0016020">
    <property type="term" value="C:membrane"/>
    <property type="evidence" value="ECO:0007669"/>
    <property type="project" value="UniProtKB-SubCell"/>
</dbReference>
<evidence type="ECO:0000256" key="4">
    <source>
        <dbReference type="ARBA" id="ARBA00022692"/>
    </source>
</evidence>
<dbReference type="GO" id="GO:0010312">
    <property type="term" value="P:detoxification of zinc ion"/>
    <property type="evidence" value="ECO:0007669"/>
    <property type="project" value="TreeGrafter"/>
</dbReference>
<feature type="transmembrane region" description="Helical" evidence="9">
    <location>
        <begin position="58"/>
        <end position="78"/>
    </location>
</feature>
<evidence type="ECO:0000313" key="12">
    <source>
        <dbReference type="EMBL" id="KAF2901727.1"/>
    </source>
</evidence>
<dbReference type="EMBL" id="VTPC01001507">
    <property type="protein sequence ID" value="KAF2901727.1"/>
    <property type="molecule type" value="Genomic_DNA"/>
</dbReference>
<dbReference type="Gene3D" id="1.20.1510.10">
    <property type="entry name" value="Cation efflux protein transmembrane domain"/>
    <property type="match status" value="2"/>
</dbReference>
<accession>A0A8K0DDV2</accession>